<sequence>MLERFFQLKKYQSSLKQELVAGLVSFFTIVYIVVVNSSILADAGIPFEAGVIVTALTSFVGCLLVGLYSNTPIILVPGMGINALFSYTIVKSMGLSWQEALAAVTVSGLIFVVVAFTKLSHLIMTAIPDSLKNATTVGIGLFLTFIGLQKGGIVISSPSTFVSLGHLGSPHVIVTIITLIITLVLFVRQVPGNFLISIVLGTGLSFIWGIVDISHLQSTALPFASYAKVFMGFSFAKWWSLPFWVATFSLALVVIFENMGLVHGYLQQLGRPEDQSRVLQANAISAASCGLLGTSPTVSTAETVAGIAAGGRTGLTAIITGTLFLIALFFIPYIRLIPDSAIAPILILIGGIMIQSIQSINFKDLSEGLPAFFVIVFIPLTYSIVDGLAFGFIAYPLLKLVLGKRKEVAFPLYLVSFLFLLNFVINALEM</sequence>
<name>A0A364K356_9BACL</name>
<feature type="transmembrane region" description="Helical" evidence="7">
    <location>
        <begin position="100"/>
        <end position="119"/>
    </location>
</feature>
<dbReference type="Proteomes" id="UP000251213">
    <property type="component" value="Unassembled WGS sequence"/>
</dbReference>
<evidence type="ECO:0000256" key="3">
    <source>
        <dbReference type="ARBA" id="ARBA00022448"/>
    </source>
</evidence>
<keyword evidence="6 7" id="KW-0472">Membrane</keyword>
<feature type="transmembrane region" description="Helical" evidence="7">
    <location>
        <begin position="410"/>
        <end position="428"/>
    </location>
</feature>
<feature type="transmembrane region" description="Helical" evidence="7">
    <location>
        <begin position="372"/>
        <end position="398"/>
    </location>
</feature>
<comment type="subcellular location">
    <subcellularLocation>
        <location evidence="1">Membrane</location>
        <topology evidence="1">Multi-pass membrane protein</topology>
    </subcellularLocation>
</comment>
<reference evidence="8 9" key="2">
    <citation type="submission" date="2018-06" db="EMBL/GenBank/DDBJ databases">
        <authorList>
            <person name="Zhirakovskaya E."/>
        </authorList>
    </citation>
    <scope>NUCLEOTIDE SEQUENCE [LARGE SCALE GENOMIC DNA]</scope>
    <source>
        <strain evidence="8 9">FBKL4.011</strain>
    </source>
</reference>
<keyword evidence="9" id="KW-1185">Reference proteome</keyword>
<evidence type="ECO:0000313" key="9">
    <source>
        <dbReference type="Proteomes" id="UP000251213"/>
    </source>
</evidence>
<dbReference type="InterPro" id="IPR006043">
    <property type="entry name" value="NCS2"/>
</dbReference>
<dbReference type="Pfam" id="PF00860">
    <property type="entry name" value="Xan_ur_permease"/>
    <property type="match status" value="1"/>
</dbReference>
<feature type="transmembrane region" description="Helical" evidence="7">
    <location>
        <begin position="241"/>
        <end position="266"/>
    </location>
</feature>
<evidence type="ECO:0000256" key="4">
    <source>
        <dbReference type="ARBA" id="ARBA00022692"/>
    </source>
</evidence>
<dbReference type="InterPro" id="IPR045018">
    <property type="entry name" value="Azg-like"/>
</dbReference>
<dbReference type="AlphaFoldDB" id="A0A364K356"/>
<evidence type="ECO:0000256" key="6">
    <source>
        <dbReference type="ARBA" id="ARBA00023136"/>
    </source>
</evidence>
<keyword evidence="3" id="KW-0813">Transport</keyword>
<evidence type="ECO:0000256" key="7">
    <source>
        <dbReference type="SAM" id="Phobius"/>
    </source>
</evidence>
<dbReference type="OrthoDB" id="9808458at2"/>
<organism evidence="8 9">
    <name type="scientific">Thermoflavimicrobium daqui</name>
    <dbReference type="NCBI Taxonomy" id="2137476"/>
    <lineage>
        <taxon>Bacteria</taxon>
        <taxon>Bacillati</taxon>
        <taxon>Bacillota</taxon>
        <taxon>Bacilli</taxon>
        <taxon>Bacillales</taxon>
        <taxon>Thermoactinomycetaceae</taxon>
        <taxon>Thermoflavimicrobium</taxon>
    </lineage>
</organism>
<feature type="transmembrane region" description="Helical" evidence="7">
    <location>
        <begin position="315"/>
        <end position="334"/>
    </location>
</feature>
<dbReference type="EMBL" id="QJKK01000007">
    <property type="protein sequence ID" value="RAL23253.1"/>
    <property type="molecule type" value="Genomic_DNA"/>
</dbReference>
<keyword evidence="4 7" id="KW-0812">Transmembrane</keyword>
<feature type="transmembrane region" description="Helical" evidence="7">
    <location>
        <begin position="168"/>
        <end position="187"/>
    </location>
</feature>
<evidence type="ECO:0000256" key="1">
    <source>
        <dbReference type="ARBA" id="ARBA00004141"/>
    </source>
</evidence>
<proteinExistence type="inferred from homology"/>
<comment type="caution">
    <text evidence="8">The sequence shown here is derived from an EMBL/GenBank/DDBJ whole genome shotgun (WGS) entry which is preliminary data.</text>
</comment>
<feature type="transmembrane region" description="Helical" evidence="7">
    <location>
        <begin position="341"/>
        <end position="360"/>
    </location>
</feature>
<protein>
    <submittedName>
        <fullName evidence="8">Permease</fullName>
    </submittedName>
</protein>
<dbReference type="PANTHER" id="PTHR43337">
    <property type="entry name" value="XANTHINE/URACIL PERMEASE C887.17-RELATED"/>
    <property type="match status" value="1"/>
</dbReference>
<comment type="similarity">
    <text evidence="2">Belongs to the nucleobase:cation symporter-2 (NCS2) (TC 2.A.40) family. Azg-like subfamily.</text>
</comment>
<evidence type="ECO:0000256" key="2">
    <source>
        <dbReference type="ARBA" id="ARBA00005697"/>
    </source>
</evidence>
<reference evidence="8 9" key="1">
    <citation type="submission" date="2018-06" db="EMBL/GenBank/DDBJ databases">
        <title>Thermoflavimicrobium daqus sp. nov., a thermophilic microbe isolated from Moutai-flavour Daqu.</title>
        <authorList>
            <person name="Wang X."/>
            <person name="Zhou H."/>
        </authorList>
    </citation>
    <scope>NUCLEOTIDE SEQUENCE [LARGE SCALE GENOMIC DNA]</scope>
    <source>
        <strain evidence="8 9">FBKL4.011</strain>
    </source>
</reference>
<feature type="transmembrane region" description="Helical" evidence="7">
    <location>
        <begin position="74"/>
        <end position="94"/>
    </location>
</feature>
<dbReference type="GO" id="GO:0005345">
    <property type="term" value="F:purine nucleobase transmembrane transporter activity"/>
    <property type="evidence" value="ECO:0007669"/>
    <property type="project" value="TreeGrafter"/>
</dbReference>
<evidence type="ECO:0000313" key="8">
    <source>
        <dbReference type="EMBL" id="RAL23253.1"/>
    </source>
</evidence>
<evidence type="ECO:0000256" key="5">
    <source>
        <dbReference type="ARBA" id="ARBA00022989"/>
    </source>
</evidence>
<dbReference type="GO" id="GO:0005886">
    <property type="term" value="C:plasma membrane"/>
    <property type="evidence" value="ECO:0007669"/>
    <property type="project" value="TreeGrafter"/>
</dbReference>
<feature type="transmembrane region" description="Helical" evidence="7">
    <location>
        <begin position="47"/>
        <end position="67"/>
    </location>
</feature>
<keyword evidence="5 7" id="KW-1133">Transmembrane helix</keyword>
<feature type="transmembrane region" description="Helical" evidence="7">
    <location>
        <begin position="194"/>
        <end position="211"/>
    </location>
</feature>
<feature type="transmembrane region" description="Helical" evidence="7">
    <location>
        <begin position="20"/>
        <end position="41"/>
    </location>
</feature>
<accession>A0A364K356</accession>
<feature type="transmembrane region" description="Helical" evidence="7">
    <location>
        <begin position="131"/>
        <end position="148"/>
    </location>
</feature>
<gene>
    <name evidence="8" type="ORF">DL897_12895</name>
</gene>
<dbReference type="PANTHER" id="PTHR43337:SF2">
    <property type="entry name" value="XANTHINE_URACIL PERMEASE"/>
    <property type="match status" value="1"/>
</dbReference>